<dbReference type="SUPFAM" id="SSF140860">
    <property type="entry name" value="Pseudo ankyrin repeat-like"/>
    <property type="match status" value="1"/>
</dbReference>
<evidence type="ECO:0000313" key="1">
    <source>
        <dbReference type="EMBL" id="EGG22795.1"/>
    </source>
</evidence>
<dbReference type="KEGG" id="dfa:DFA_04925"/>
<gene>
    <name evidence="1" type="ORF">DFA_04925</name>
</gene>
<sequence>MIDYCCVAGSLEIVDHLHKNYQLTWLENGFFMSAIFNHFELTKYIVDNYKRCRKRKGKNSLNEKGQFILDINIIKKAIEYAILYQRLDHHKYLTNILDRSSTIKLSIDIFYFNSFLT</sequence>
<dbReference type="AlphaFoldDB" id="F4PME5"/>
<name>F4PME5_CACFS</name>
<proteinExistence type="predicted"/>
<dbReference type="RefSeq" id="XP_004360646.1">
    <property type="nucleotide sequence ID" value="XM_004360589.1"/>
</dbReference>
<evidence type="ECO:0000313" key="2">
    <source>
        <dbReference type="Proteomes" id="UP000007797"/>
    </source>
</evidence>
<dbReference type="Proteomes" id="UP000007797">
    <property type="component" value="Unassembled WGS sequence"/>
</dbReference>
<dbReference type="GeneID" id="14875875"/>
<keyword evidence="2" id="KW-1185">Reference proteome</keyword>
<accession>F4PME5</accession>
<reference evidence="2" key="1">
    <citation type="journal article" date="2011" name="Genome Res.">
        <title>Phylogeny-wide analysis of social amoeba genomes highlights ancient origins for complex intercellular communication.</title>
        <authorList>
            <person name="Heidel A.J."/>
            <person name="Lawal H.M."/>
            <person name="Felder M."/>
            <person name="Schilde C."/>
            <person name="Helps N.R."/>
            <person name="Tunggal B."/>
            <person name="Rivero F."/>
            <person name="John U."/>
            <person name="Schleicher M."/>
            <person name="Eichinger L."/>
            <person name="Platzer M."/>
            <person name="Noegel A.A."/>
            <person name="Schaap P."/>
            <person name="Gloeckner G."/>
        </authorList>
    </citation>
    <scope>NUCLEOTIDE SEQUENCE [LARGE SCALE GENOMIC DNA]</scope>
    <source>
        <strain evidence="2">SH3</strain>
    </source>
</reference>
<dbReference type="EMBL" id="GL883008">
    <property type="protein sequence ID" value="EGG22795.1"/>
    <property type="molecule type" value="Genomic_DNA"/>
</dbReference>
<protein>
    <submittedName>
        <fullName evidence="1">Uncharacterized protein</fullName>
    </submittedName>
</protein>
<organism evidence="1 2">
    <name type="scientific">Cavenderia fasciculata</name>
    <name type="common">Slime mold</name>
    <name type="synonym">Dictyostelium fasciculatum</name>
    <dbReference type="NCBI Taxonomy" id="261658"/>
    <lineage>
        <taxon>Eukaryota</taxon>
        <taxon>Amoebozoa</taxon>
        <taxon>Evosea</taxon>
        <taxon>Eumycetozoa</taxon>
        <taxon>Dictyostelia</taxon>
        <taxon>Acytosteliales</taxon>
        <taxon>Cavenderiaceae</taxon>
        <taxon>Cavenderia</taxon>
    </lineage>
</organism>